<dbReference type="Pfam" id="PF00708">
    <property type="entry name" value="Acylphosphatase"/>
    <property type="match status" value="1"/>
</dbReference>
<proteinExistence type="inferred from homology"/>
<dbReference type="SUPFAM" id="SSF54975">
    <property type="entry name" value="Acylphosphatase/BLUF domain-like"/>
    <property type="match status" value="1"/>
</dbReference>
<organism evidence="4 5">
    <name type="scientific">Candidatus Methanodesulfokora washburnensis</name>
    <dbReference type="NCBI Taxonomy" id="2478471"/>
    <lineage>
        <taxon>Archaea</taxon>
        <taxon>Thermoproteota</taxon>
        <taxon>Candidatus Korarchaeia</taxon>
        <taxon>Candidatus Korarchaeia incertae sedis</taxon>
        <taxon>Candidatus Methanodesulfokora</taxon>
    </lineage>
</organism>
<dbReference type="EC" id="3.6.1.7" evidence="1"/>
<comment type="caution">
    <text evidence="4">The sequence shown here is derived from an EMBL/GenBank/DDBJ whole genome shotgun (WGS) entry which is preliminary data.</text>
</comment>
<dbReference type="PROSITE" id="PS51160">
    <property type="entry name" value="ACYLPHOSPHATASE_3"/>
    <property type="match status" value="1"/>
</dbReference>
<feature type="domain" description="Acylphosphatase-like" evidence="3">
    <location>
        <begin position="15"/>
        <end position="106"/>
    </location>
</feature>
<sequence>MPKFKLKGRFFCEMKKRIVIKGERVQDVGYRLFLLEAAEQLGLVGFQAKNIEDYVECIVEGEKSRVDKFIEFARSNFPEFAEVREVIDENYEGSVMSIEGFYRIFSLGQLVKIVNVGLKMLEKQDETLKEIKELRTDLKALSKDSQK</sequence>
<accession>A0A3R9QSB8</accession>
<dbReference type="InterPro" id="IPR001792">
    <property type="entry name" value="Acylphosphatase-like_dom"/>
</dbReference>
<keyword evidence="1" id="KW-0378">Hydrolase</keyword>
<name>A0A3R9QSB8_9CREN</name>
<keyword evidence="5" id="KW-1185">Reference proteome</keyword>
<dbReference type="Proteomes" id="UP000277582">
    <property type="component" value="Unassembled WGS sequence"/>
</dbReference>
<comment type="similarity">
    <text evidence="2">Belongs to the acylphosphatase family.</text>
</comment>
<evidence type="ECO:0000256" key="2">
    <source>
        <dbReference type="RuleBase" id="RU004168"/>
    </source>
</evidence>
<evidence type="ECO:0000313" key="4">
    <source>
        <dbReference type="EMBL" id="RSN71513.1"/>
    </source>
</evidence>
<feature type="active site" evidence="1">
    <location>
        <position position="50"/>
    </location>
</feature>
<dbReference type="InterPro" id="IPR036046">
    <property type="entry name" value="Acylphosphatase-like_dom_sf"/>
</dbReference>
<dbReference type="EMBL" id="RCOS01000173">
    <property type="protein sequence ID" value="RSN71513.1"/>
    <property type="molecule type" value="Genomic_DNA"/>
</dbReference>
<dbReference type="Gene3D" id="3.30.70.100">
    <property type="match status" value="1"/>
</dbReference>
<reference evidence="4 5" key="1">
    <citation type="submission" date="2018-10" db="EMBL/GenBank/DDBJ databases">
        <title>Co-occurring genomic capacity for anaerobic methane metabolism and dissimilatory sulfite reduction discovered in the Korarchaeota.</title>
        <authorList>
            <person name="Mckay L.J."/>
            <person name="Dlakic M."/>
            <person name="Fields M.W."/>
            <person name="Delmont T.O."/>
            <person name="Eren A.M."/>
            <person name="Jay Z.J."/>
            <person name="Klingelsmith K.B."/>
            <person name="Rusch D.B."/>
            <person name="Inskeep W.P."/>
        </authorList>
    </citation>
    <scope>NUCLEOTIDE SEQUENCE [LARGE SCALE GENOMIC DNA]</scope>
    <source>
        <strain evidence="4 5">MDKW</strain>
    </source>
</reference>
<dbReference type="AlphaFoldDB" id="A0A3R9QSB8"/>
<protein>
    <recommendedName>
        <fullName evidence="1">acylphosphatase</fullName>
        <ecNumber evidence="1">3.6.1.7</ecNumber>
    </recommendedName>
</protein>
<gene>
    <name evidence="4" type="ORF">D6D85_15730</name>
</gene>
<evidence type="ECO:0000259" key="3">
    <source>
        <dbReference type="PROSITE" id="PS51160"/>
    </source>
</evidence>
<evidence type="ECO:0000313" key="5">
    <source>
        <dbReference type="Proteomes" id="UP000277582"/>
    </source>
</evidence>
<evidence type="ECO:0000256" key="1">
    <source>
        <dbReference type="PROSITE-ProRule" id="PRU00520"/>
    </source>
</evidence>
<feature type="active site" evidence="1">
    <location>
        <position position="31"/>
    </location>
</feature>
<comment type="catalytic activity">
    <reaction evidence="1">
        <text>an acyl phosphate + H2O = a carboxylate + phosphate + H(+)</text>
        <dbReference type="Rhea" id="RHEA:14965"/>
        <dbReference type="ChEBI" id="CHEBI:15377"/>
        <dbReference type="ChEBI" id="CHEBI:15378"/>
        <dbReference type="ChEBI" id="CHEBI:29067"/>
        <dbReference type="ChEBI" id="CHEBI:43474"/>
        <dbReference type="ChEBI" id="CHEBI:59918"/>
        <dbReference type="EC" id="3.6.1.7"/>
    </reaction>
</comment>
<dbReference type="GO" id="GO:0003998">
    <property type="term" value="F:acylphosphatase activity"/>
    <property type="evidence" value="ECO:0007669"/>
    <property type="project" value="UniProtKB-EC"/>
</dbReference>